<dbReference type="EMBL" id="BFAA01000604">
    <property type="protein sequence ID" value="GCB73191.1"/>
    <property type="molecule type" value="Genomic_DNA"/>
</dbReference>
<proteinExistence type="predicted"/>
<dbReference type="Proteomes" id="UP000288216">
    <property type="component" value="Unassembled WGS sequence"/>
</dbReference>
<evidence type="ECO:0008006" key="4">
    <source>
        <dbReference type="Google" id="ProtNLM"/>
    </source>
</evidence>
<evidence type="ECO:0000256" key="1">
    <source>
        <dbReference type="SAM" id="SignalP"/>
    </source>
</evidence>
<feature type="signal peptide" evidence="1">
    <location>
        <begin position="1"/>
        <end position="17"/>
    </location>
</feature>
<sequence>MSPLTLLILYAVQFASAEFLGSNGSCDFEDDTCGYESDPNNDPWIVNLQEMDKDSHLALNQVLWYLHFWNADGLFDKGAIAVTNFIEGKRLGGASV</sequence>
<gene>
    <name evidence="2" type="ORF">scyTo_0002399</name>
</gene>
<comment type="caution">
    <text evidence="2">The sequence shown here is derived from an EMBL/GenBank/DDBJ whole genome shotgun (WGS) entry which is preliminary data.</text>
</comment>
<keyword evidence="1" id="KW-0732">Signal</keyword>
<protein>
    <recommendedName>
        <fullName evidence="4">MAM domain-containing protein</fullName>
    </recommendedName>
</protein>
<reference evidence="2 3" key="1">
    <citation type="journal article" date="2018" name="Nat. Ecol. Evol.">
        <title>Shark genomes provide insights into elasmobranch evolution and the origin of vertebrates.</title>
        <authorList>
            <person name="Hara Y"/>
            <person name="Yamaguchi K"/>
            <person name="Onimaru K"/>
            <person name="Kadota M"/>
            <person name="Koyanagi M"/>
            <person name="Keeley SD"/>
            <person name="Tatsumi K"/>
            <person name="Tanaka K"/>
            <person name="Motone F"/>
            <person name="Kageyama Y"/>
            <person name="Nozu R"/>
            <person name="Adachi N"/>
            <person name="Nishimura O"/>
            <person name="Nakagawa R"/>
            <person name="Tanegashima C"/>
            <person name="Kiyatake I"/>
            <person name="Matsumoto R"/>
            <person name="Murakumo K"/>
            <person name="Nishida K"/>
            <person name="Terakita A"/>
            <person name="Kuratani S"/>
            <person name="Sato K"/>
            <person name="Hyodo S Kuraku.S."/>
        </authorList>
    </citation>
    <scope>NUCLEOTIDE SEQUENCE [LARGE SCALE GENOMIC DNA]</scope>
</reference>
<feature type="chain" id="PRO_5019273870" description="MAM domain-containing protein" evidence="1">
    <location>
        <begin position="18"/>
        <end position="96"/>
    </location>
</feature>
<accession>A0A401PJB6</accession>
<keyword evidence="3" id="KW-1185">Reference proteome</keyword>
<organism evidence="2 3">
    <name type="scientific">Scyliorhinus torazame</name>
    <name type="common">Cloudy catshark</name>
    <name type="synonym">Catulus torazame</name>
    <dbReference type="NCBI Taxonomy" id="75743"/>
    <lineage>
        <taxon>Eukaryota</taxon>
        <taxon>Metazoa</taxon>
        <taxon>Chordata</taxon>
        <taxon>Craniata</taxon>
        <taxon>Vertebrata</taxon>
        <taxon>Chondrichthyes</taxon>
        <taxon>Elasmobranchii</taxon>
        <taxon>Galeomorphii</taxon>
        <taxon>Galeoidea</taxon>
        <taxon>Carcharhiniformes</taxon>
        <taxon>Scyliorhinidae</taxon>
        <taxon>Scyliorhinus</taxon>
    </lineage>
</organism>
<dbReference type="AlphaFoldDB" id="A0A401PJB6"/>
<name>A0A401PJB6_SCYTO</name>
<evidence type="ECO:0000313" key="3">
    <source>
        <dbReference type="Proteomes" id="UP000288216"/>
    </source>
</evidence>
<evidence type="ECO:0000313" key="2">
    <source>
        <dbReference type="EMBL" id="GCB73191.1"/>
    </source>
</evidence>